<keyword evidence="4" id="KW-1185">Reference proteome</keyword>
<protein>
    <submittedName>
        <fullName evidence="3">Uncharacterized protein</fullName>
    </submittedName>
</protein>
<feature type="compositionally biased region" description="Polar residues" evidence="1">
    <location>
        <begin position="166"/>
        <end position="178"/>
    </location>
</feature>
<keyword evidence="2" id="KW-1133">Transmembrane helix</keyword>
<name>A0A8T1M7C6_CLOSI</name>
<evidence type="ECO:0000256" key="1">
    <source>
        <dbReference type="SAM" id="MobiDB-lite"/>
    </source>
</evidence>
<reference evidence="3 4" key="1">
    <citation type="journal article" date="2018" name="Biotechnol. Adv.">
        <title>Improved genomic resources and new bioinformatic workflow for the carcinogenic parasite Clonorchis sinensis: Biotechnological implications.</title>
        <authorList>
            <person name="Wang D."/>
            <person name="Korhonen P.K."/>
            <person name="Gasser R.B."/>
            <person name="Young N.D."/>
        </authorList>
    </citation>
    <scope>NUCLEOTIDE SEQUENCE [LARGE SCALE GENOMIC DNA]</scope>
    <source>
        <strain evidence="3">Cs-k2</strain>
    </source>
</reference>
<dbReference type="AlphaFoldDB" id="A0A8T1M7C6"/>
<dbReference type="OrthoDB" id="6259383at2759"/>
<sequence length="271" mass="29347">MGPRNMVLVSVAFVIFGMVVLVIGVIMVLIANKFPADDSAGLAILRISGRIACISGGLLIAATICACLYLCIIGAPYTNVPDQFYAAPATSLTKVGKPRTRANVRPTTTVNKKHIYAVDEKYQSTNNVLQRNIQPRRCVPRGDIGEHEKESQLSEFPWKNRHNSLNLGYSGKPSNSASDFPRLSDRRRRHQSLDKADGRLPTIGGLPMSYGTGSSGNEISRRLWMPCLDGSNASAFRTSDSLSSQLFGSGMESTGGTLYCGRRAHLGGIQI</sequence>
<dbReference type="Proteomes" id="UP000286415">
    <property type="component" value="Unassembled WGS sequence"/>
</dbReference>
<gene>
    <name evidence="3" type="ORF">CSKR_106160</name>
</gene>
<evidence type="ECO:0000256" key="2">
    <source>
        <dbReference type="SAM" id="Phobius"/>
    </source>
</evidence>
<keyword evidence="2" id="KW-0812">Transmembrane</keyword>
<accession>A0A8T1M7C6</accession>
<organism evidence="3 4">
    <name type="scientific">Clonorchis sinensis</name>
    <name type="common">Chinese liver fluke</name>
    <dbReference type="NCBI Taxonomy" id="79923"/>
    <lineage>
        <taxon>Eukaryota</taxon>
        <taxon>Metazoa</taxon>
        <taxon>Spiralia</taxon>
        <taxon>Lophotrochozoa</taxon>
        <taxon>Platyhelminthes</taxon>
        <taxon>Trematoda</taxon>
        <taxon>Digenea</taxon>
        <taxon>Opisthorchiida</taxon>
        <taxon>Opisthorchiata</taxon>
        <taxon>Opisthorchiidae</taxon>
        <taxon>Clonorchis</taxon>
    </lineage>
</organism>
<feature type="transmembrane region" description="Helical" evidence="2">
    <location>
        <begin position="51"/>
        <end position="75"/>
    </location>
</feature>
<keyword evidence="2" id="KW-0472">Membrane</keyword>
<evidence type="ECO:0000313" key="3">
    <source>
        <dbReference type="EMBL" id="KAG5444858.1"/>
    </source>
</evidence>
<dbReference type="EMBL" id="NIRI02000056">
    <property type="protein sequence ID" value="KAG5444858.1"/>
    <property type="molecule type" value="Genomic_DNA"/>
</dbReference>
<feature type="region of interest" description="Disordered" evidence="1">
    <location>
        <begin position="166"/>
        <end position="211"/>
    </location>
</feature>
<comment type="caution">
    <text evidence="3">The sequence shown here is derived from an EMBL/GenBank/DDBJ whole genome shotgun (WGS) entry which is preliminary data.</text>
</comment>
<evidence type="ECO:0000313" key="4">
    <source>
        <dbReference type="Proteomes" id="UP000286415"/>
    </source>
</evidence>
<feature type="transmembrane region" description="Helical" evidence="2">
    <location>
        <begin position="6"/>
        <end position="30"/>
    </location>
</feature>
<proteinExistence type="predicted"/>
<reference evidence="3 4" key="2">
    <citation type="journal article" date="2021" name="Genomics">
        <title>High-quality reference genome for Clonorchis sinensis.</title>
        <authorList>
            <person name="Young N.D."/>
            <person name="Stroehlein A.J."/>
            <person name="Kinkar L."/>
            <person name="Wang T."/>
            <person name="Sohn W.M."/>
            <person name="Chang B.C.H."/>
            <person name="Kaur P."/>
            <person name="Weisz D."/>
            <person name="Dudchenko O."/>
            <person name="Aiden E.L."/>
            <person name="Korhonen P.K."/>
            <person name="Gasser R.B."/>
        </authorList>
    </citation>
    <scope>NUCLEOTIDE SEQUENCE [LARGE SCALE GENOMIC DNA]</scope>
    <source>
        <strain evidence="3">Cs-k2</strain>
    </source>
</reference>